<sequence length="579" mass="64645">MSTTQEPEPTPLPTRVRTYTQDEVDDLDLYALSTDILDTLPFDWQVDTSENILLGNDVILDVGTGNGKSLTFTLSLLPNETDMNLVVCPLTALMIDQATNAKISTVAVCSETLEAVGRDAMFADIVAGKYRLILVSPEIAISKVFSQKVLSQANFTRHLRSVCIDEAHCISLWGGSFRPDYAGLGILRGRLPSHIPFLVASATLPSHILDDVCSKLQLSKDAHRVSLTNDRRNVSLSVHQMKHSEESKADLRYLIPDGAVYPSEVPQTIIYCNQRLTCEDAADRAREWAEDVGMIGVPKEWIVFYHAKLGAARKREIEEMIRDGRARLVFCTDALGMGCDFRSVLRVVLWGLPPSFCALAQRAGRAVRDMDMDGEATLFVSQNVYSKGVKEIEIGLSLAEVVADAEAENRGGDIEAVLESQGVDLAEEQEVVSVEEVGVRVSGNADEEEEQADVLPAATTARGRKLRMKEGYNRREALYLSRFVAGKECRRKVWNDFFGNGRKIQLKYLETTLFKERDKFVCCDICKPAAFVLPKVIMVEREPQLARGRKRKLSDTLTNLVESALKEWRDTELFELFLR</sequence>
<evidence type="ECO:0000256" key="2">
    <source>
        <dbReference type="ARBA" id="ARBA00022741"/>
    </source>
</evidence>
<feature type="domain" description="Helicase C-terminal" evidence="7">
    <location>
        <begin position="254"/>
        <end position="410"/>
    </location>
</feature>
<evidence type="ECO:0000256" key="5">
    <source>
        <dbReference type="ARBA" id="ARBA00034808"/>
    </source>
</evidence>
<dbReference type="SMART" id="SM00487">
    <property type="entry name" value="DEXDc"/>
    <property type="match status" value="1"/>
</dbReference>
<protein>
    <recommendedName>
        <fullName evidence="5">DNA 3'-5' helicase</fullName>
        <ecNumber evidence="5">5.6.2.4</ecNumber>
    </recommendedName>
</protein>
<dbReference type="InterPro" id="IPR014001">
    <property type="entry name" value="Helicase_ATP-bd"/>
</dbReference>
<evidence type="ECO:0000313" key="8">
    <source>
        <dbReference type="EMBL" id="TEB30879.1"/>
    </source>
</evidence>
<dbReference type="Gene3D" id="3.40.50.300">
    <property type="entry name" value="P-loop containing nucleotide triphosphate hydrolases"/>
    <property type="match status" value="2"/>
</dbReference>
<dbReference type="GO" id="GO:0003676">
    <property type="term" value="F:nucleic acid binding"/>
    <property type="evidence" value="ECO:0007669"/>
    <property type="project" value="InterPro"/>
</dbReference>
<dbReference type="InterPro" id="IPR001650">
    <property type="entry name" value="Helicase_C-like"/>
</dbReference>
<keyword evidence="8" id="KW-0378">Hydrolase</keyword>
<proteinExistence type="inferred from homology"/>
<dbReference type="GO" id="GO:0016787">
    <property type="term" value="F:hydrolase activity"/>
    <property type="evidence" value="ECO:0007669"/>
    <property type="project" value="UniProtKB-KW"/>
</dbReference>
<dbReference type="PANTHER" id="PTHR13710:SF120">
    <property type="entry name" value="BIFUNCTIONAL 3'-5' EXONUCLEASE_ATP-DEPENDENT HELICASE WRN"/>
    <property type="match status" value="1"/>
</dbReference>
<comment type="catalytic activity">
    <reaction evidence="4">
        <text>Couples ATP hydrolysis with the unwinding of duplex DNA by translocating in the 3'-5' direction.</text>
        <dbReference type="EC" id="5.6.2.4"/>
    </reaction>
</comment>
<dbReference type="EC" id="5.6.2.4" evidence="5"/>
<keyword evidence="3" id="KW-0067">ATP-binding</keyword>
<feature type="domain" description="Helicase ATP-binding" evidence="6">
    <location>
        <begin position="49"/>
        <end position="222"/>
    </location>
</feature>
<dbReference type="GO" id="GO:0000724">
    <property type="term" value="P:double-strand break repair via homologous recombination"/>
    <property type="evidence" value="ECO:0007669"/>
    <property type="project" value="TreeGrafter"/>
</dbReference>
<dbReference type="AlphaFoldDB" id="A0A4Y7TBC9"/>
<evidence type="ECO:0000259" key="6">
    <source>
        <dbReference type="PROSITE" id="PS51192"/>
    </source>
</evidence>
<evidence type="ECO:0000259" key="7">
    <source>
        <dbReference type="PROSITE" id="PS51194"/>
    </source>
</evidence>
<evidence type="ECO:0000256" key="1">
    <source>
        <dbReference type="ARBA" id="ARBA00005446"/>
    </source>
</evidence>
<dbReference type="STRING" id="71717.A0A4Y7TBC9"/>
<dbReference type="OrthoDB" id="10261556at2759"/>
<dbReference type="EMBL" id="QPFP01000021">
    <property type="protein sequence ID" value="TEB30879.1"/>
    <property type="molecule type" value="Genomic_DNA"/>
</dbReference>
<dbReference type="PROSITE" id="PS51194">
    <property type="entry name" value="HELICASE_CTER"/>
    <property type="match status" value="1"/>
</dbReference>
<dbReference type="Pfam" id="PF00271">
    <property type="entry name" value="Helicase_C"/>
    <property type="match status" value="1"/>
</dbReference>
<dbReference type="GO" id="GO:0043138">
    <property type="term" value="F:3'-5' DNA helicase activity"/>
    <property type="evidence" value="ECO:0007669"/>
    <property type="project" value="UniProtKB-EC"/>
</dbReference>
<gene>
    <name evidence="8" type="ORF">FA13DRAFT_1853509</name>
</gene>
<dbReference type="GO" id="GO:0005694">
    <property type="term" value="C:chromosome"/>
    <property type="evidence" value="ECO:0007669"/>
    <property type="project" value="TreeGrafter"/>
</dbReference>
<dbReference type="SMART" id="SM00490">
    <property type="entry name" value="HELICc"/>
    <property type="match status" value="1"/>
</dbReference>
<dbReference type="InterPro" id="IPR011545">
    <property type="entry name" value="DEAD/DEAH_box_helicase_dom"/>
</dbReference>
<dbReference type="PROSITE" id="PS51192">
    <property type="entry name" value="HELICASE_ATP_BIND_1"/>
    <property type="match status" value="1"/>
</dbReference>
<reference evidence="8 9" key="1">
    <citation type="journal article" date="2019" name="Nat. Ecol. Evol.">
        <title>Megaphylogeny resolves global patterns of mushroom evolution.</title>
        <authorList>
            <person name="Varga T."/>
            <person name="Krizsan K."/>
            <person name="Foldi C."/>
            <person name="Dima B."/>
            <person name="Sanchez-Garcia M."/>
            <person name="Sanchez-Ramirez S."/>
            <person name="Szollosi G.J."/>
            <person name="Szarkandi J.G."/>
            <person name="Papp V."/>
            <person name="Albert L."/>
            <person name="Andreopoulos W."/>
            <person name="Angelini C."/>
            <person name="Antonin V."/>
            <person name="Barry K.W."/>
            <person name="Bougher N.L."/>
            <person name="Buchanan P."/>
            <person name="Buyck B."/>
            <person name="Bense V."/>
            <person name="Catcheside P."/>
            <person name="Chovatia M."/>
            <person name="Cooper J."/>
            <person name="Damon W."/>
            <person name="Desjardin D."/>
            <person name="Finy P."/>
            <person name="Geml J."/>
            <person name="Haridas S."/>
            <person name="Hughes K."/>
            <person name="Justo A."/>
            <person name="Karasinski D."/>
            <person name="Kautmanova I."/>
            <person name="Kiss B."/>
            <person name="Kocsube S."/>
            <person name="Kotiranta H."/>
            <person name="LaButti K.M."/>
            <person name="Lechner B.E."/>
            <person name="Liimatainen K."/>
            <person name="Lipzen A."/>
            <person name="Lukacs Z."/>
            <person name="Mihaltcheva S."/>
            <person name="Morgado L.N."/>
            <person name="Niskanen T."/>
            <person name="Noordeloos M.E."/>
            <person name="Ohm R.A."/>
            <person name="Ortiz-Santana B."/>
            <person name="Ovrebo C."/>
            <person name="Racz N."/>
            <person name="Riley R."/>
            <person name="Savchenko A."/>
            <person name="Shiryaev A."/>
            <person name="Soop K."/>
            <person name="Spirin V."/>
            <person name="Szebenyi C."/>
            <person name="Tomsovsky M."/>
            <person name="Tulloss R.E."/>
            <person name="Uehling J."/>
            <person name="Grigoriev I.V."/>
            <person name="Vagvolgyi C."/>
            <person name="Papp T."/>
            <person name="Martin F.M."/>
            <person name="Miettinen O."/>
            <person name="Hibbett D.S."/>
            <person name="Nagy L.G."/>
        </authorList>
    </citation>
    <scope>NUCLEOTIDE SEQUENCE [LARGE SCALE GENOMIC DNA]</scope>
    <source>
        <strain evidence="8 9">FP101781</strain>
    </source>
</reference>
<dbReference type="Pfam" id="PF00270">
    <property type="entry name" value="DEAD"/>
    <property type="match status" value="1"/>
</dbReference>
<dbReference type="GO" id="GO:0005634">
    <property type="term" value="C:nucleus"/>
    <property type="evidence" value="ECO:0007669"/>
    <property type="project" value="TreeGrafter"/>
</dbReference>
<dbReference type="GO" id="GO:0009378">
    <property type="term" value="F:four-way junction helicase activity"/>
    <property type="evidence" value="ECO:0007669"/>
    <property type="project" value="TreeGrafter"/>
</dbReference>
<keyword evidence="2" id="KW-0547">Nucleotide-binding</keyword>
<evidence type="ECO:0000256" key="4">
    <source>
        <dbReference type="ARBA" id="ARBA00034617"/>
    </source>
</evidence>
<name>A0A4Y7TBC9_COPMI</name>
<comment type="caution">
    <text evidence="8">The sequence shown here is derived from an EMBL/GenBank/DDBJ whole genome shotgun (WGS) entry which is preliminary data.</text>
</comment>
<comment type="similarity">
    <text evidence="1">Belongs to the helicase family. RecQ subfamily.</text>
</comment>
<dbReference type="GO" id="GO:0005737">
    <property type="term" value="C:cytoplasm"/>
    <property type="evidence" value="ECO:0007669"/>
    <property type="project" value="TreeGrafter"/>
</dbReference>
<dbReference type="Proteomes" id="UP000298030">
    <property type="component" value="Unassembled WGS sequence"/>
</dbReference>
<dbReference type="PANTHER" id="PTHR13710">
    <property type="entry name" value="DNA HELICASE RECQ FAMILY MEMBER"/>
    <property type="match status" value="1"/>
</dbReference>
<evidence type="ECO:0000256" key="3">
    <source>
        <dbReference type="ARBA" id="ARBA00022840"/>
    </source>
</evidence>
<keyword evidence="9" id="KW-1185">Reference proteome</keyword>
<evidence type="ECO:0000313" key="9">
    <source>
        <dbReference type="Proteomes" id="UP000298030"/>
    </source>
</evidence>
<dbReference type="InterPro" id="IPR027417">
    <property type="entry name" value="P-loop_NTPase"/>
</dbReference>
<dbReference type="GO" id="GO:0005524">
    <property type="term" value="F:ATP binding"/>
    <property type="evidence" value="ECO:0007669"/>
    <property type="project" value="UniProtKB-KW"/>
</dbReference>
<accession>A0A4Y7TBC9</accession>
<dbReference type="SUPFAM" id="SSF52540">
    <property type="entry name" value="P-loop containing nucleoside triphosphate hydrolases"/>
    <property type="match status" value="1"/>
</dbReference>
<organism evidence="8 9">
    <name type="scientific">Coprinellus micaceus</name>
    <name type="common">Glistening ink-cap mushroom</name>
    <name type="synonym">Coprinus micaceus</name>
    <dbReference type="NCBI Taxonomy" id="71717"/>
    <lineage>
        <taxon>Eukaryota</taxon>
        <taxon>Fungi</taxon>
        <taxon>Dikarya</taxon>
        <taxon>Basidiomycota</taxon>
        <taxon>Agaricomycotina</taxon>
        <taxon>Agaricomycetes</taxon>
        <taxon>Agaricomycetidae</taxon>
        <taxon>Agaricales</taxon>
        <taxon>Agaricineae</taxon>
        <taxon>Psathyrellaceae</taxon>
        <taxon>Coprinellus</taxon>
    </lineage>
</organism>